<reference evidence="2" key="1">
    <citation type="submission" date="2022-08" db="EMBL/GenBank/DDBJ databases">
        <authorList>
            <person name="Kallberg Y."/>
            <person name="Tangrot J."/>
            <person name="Rosling A."/>
        </authorList>
    </citation>
    <scope>NUCLEOTIDE SEQUENCE</scope>
    <source>
        <strain evidence="2">Wild A</strain>
    </source>
</reference>
<keyword evidence="3" id="KW-1185">Reference proteome</keyword>
<dbReference type="Proteomes" id="UP001153678">
    <property type="component" value="Unassembled WGS sequence"/>
</dbReference>
<dbReference type="AlphaFoldDB" id="A0A9W4X4D9"/>
<organism evidence="2 3">
    <name type="scientific">Funneliformis geosporum</name>
    <dbReference type="NCBI Taxonomy" id="1117311"/>
    <lineage>
        <taxon>Eukaryota</taxon>
        <taxon>Fungi</taxon>
        <taxon>Fungi incertae sedis</taxon>
        <taxon>Mucoromycota</taxon>
        <taxon>Glomeromycotina</taxon>
        <taxon>Glomeromycetes</taxon>
        <taxon>Glomerales</taxon>
        <taxon>Glomeraceae</taxon>
        <taxon>Funneliformis</taxon>
    </lineage>
</organism>
<name>A0A9W4X4D9_9GLOM</name>
<accession>A0A9W4X4D9</accession>
<dbReference type="EMBL" id="CAMKVN010003821">
    <property type="protein sequence ID" value="CAI2185685.1"/>
    <property type="molecule type" value="Genomic_DNA"/>
</dbReference>
<evidence type="ECO:0000313" key="2">
    <source>
        <dbReference type="EMBL" id="CAI2185685.1"/>
    </source>
</evidence>
<comment type="caution">
    <text evidence="2">The sequence shown here is derived from an EMBL/GenBank/DDBJ whole genome shotgun (WGS) entry which is preliminary data.</text>
</comment>
<dbReference type="OrthoDB" id="6415790at2759"/>
<feature type="non-terminal residue" evidence="2">
    <location>
        <position position="106"/>
    </location>
</feature>
<evidence type="ECO:0000256" key="1">
    <source>
        <dbReference type="SAM" id="MobiDB-lite"/>
    </source>
</evidence>
<feature type="region of interest" description="Disordered" evidence="1">
    <location>
        <begin position="1"/>
        <end position="30"/>
    </location>
</feature>
<gene>
    <name evidence="2" type="ORF">FWILDA_LOCUS12202</name>
</gene>
<sequence length="106" mass="11590">PPNSSPIFNNNAASFNVSPPQNNTTSQHANPDTFIRQLQSYMGLYPFVNALSKSAGWPTTAAEQPTPLSQLEVHSIGSTSSRVPHSDEIGFLSMRKKTILDNIITY</sequence>
<protein>
    <submittedName>
        <fullName evidence="2">14579_t:CDS:1</fullName>
    </submittedName>
</protein>
<evidence type="ECO:0000313" key="3">
    <source>
        <dbReference type="Proteomes" id="UP001153678"/>
    </source>
</evidence>
<proteinExistence type="predicted"/>